<evidence type="ECO:0000256" key="8">
    <source>
        <dbReference type="ARBA" id="ARBA00023268"/>
    </source>
</evidence>
<dbReference type="InterPro" id="IPR035937">
    <property type="entry name" value="FPG_N"/>
</dbReference>
<dbReference type="Pfam" id="PF01149">
    <property type="entry name" value="Fapy_DNA_glyco"/>
    <property type="match status" value="1"/>
</dbReference>
<dbReference type="Gene3D" id="3.20.190.10">
    <property type="entry name" value="MutM-like, N-terminal"/>
    <property type="match status" value="1"/>
</dbReference>
<dbReference type="SUPFAM" id="SSF46946">
    <property type="entry name" value="S13-like H2TH domain"/>
    <property type="match status" value="1"/>
</dbReference>
<dbReference type="PROSITE" id="PS51068">
    <property type="entry name" value="FPG_CAT"/>
    <property type="match status" value="1"/>
</dbReference>
<dbReference type="GO" id="GO:0016829">
    <property type="term" value="F:lyase activity"/>
    <property type="evidence" value="ECO:0007669"/>
    <property type="project" value="UniProtKB-KW"/>
</dbReference>
<evidence type="ECO:0000256" key="1">
    <source>
        <dbReference type="ARBA" id="ARBA00001668"/>
    </source>
</evidence>
<reference evidence="12 13" key="1">
    <citation type="submission" date="2017-06" db="EMBL/GenBank/DDBJ databases">
        <title>Ant-infecting Ophiocordyceps genomes reveal a high diversity of potential behavioral manipulation genes and a possible major role for enterotoxins.</title>
        <authorList>
            <person name="De Bekker C."/>
            <person name="Evans H.C."/>
            <person name="Brachmann A."/>
            <person name="Hughes D.P."/>
        </authorList>
    </citation>
    <scope>NUCLEOTIDE SEQUENCE [LARGE SCALE GENOMIC DNA]</scope>
    <source>
        <strain evidence="12 13">Map16</strain>
    </source>
</reference>
<evidence type="ECO:0000256" key="6">
    <source>
        <dbReference type="ARBA" id="ARBA00023204"/>
    </source>
</evidence>
<evidence type="ECO:0000259" key="11">
    <source>
        <dbReference type="PROSITE" id="PS51068"/>
    </source>
</evidence>
<dbReference type="CDD" id="cd08972">
    <property type="entry name" value="PF_Nei_N"/>
    <property type="match status" value="1"/>
</dbReference>
<dbReference type="GO" id="GO:0008270">
    <property type="term" value="F:zinc ion binding"/>
    <property type="evidence" value="ECO:0007669"/>
    <property type="project" value="InterPro"/>
</dbReference>
<dbReference type="InterPro" id="IPR015886">
    <property type="entry name" value="H2TH_FPG"/>
</dbReference>
<dbReference type="Proteomes" id="UP000226431">
    <property type="component" value="Unassembled WGS sequence"/>
</dbReference>
<dbReference type="FunFam" id="1.10.8.50:FF:000009">
    <property type="entry name" value="Formamidopyrimidine-DNA glycosylase"/>
    <property type="match status" value="1"/>
</dbReference>
<dbReference type="STRING" id="2004952.A0A2C5Z1U8"/>
<dbReference type="GO" id="GO:0003906">
    <property type="term" value="F:DNA-(apurinic or apyrimidinic site) endonuclease activity"/>
    <property type="evidence" value="ECO:0007669"/>
    <property type="project" value="InterPro"/>
</dbReference>
<evidence type="ECO:0000256" key="5">
    <source>
        <dbReference type="ARBA" id="ARBA00023125"/>
    </source>
</evidence>
<evidence type="ECO:0000256" key="9">
    <source>
        <dbReference type="ARBA" id="ARBA00023295"/>
    </source>
</evidence>
<comment type="catalytic activity">
    <reaction evidence="1">
        <text>Hydrolysis of DNA containing ring-opened 7-methylguanine residues, releasing 2,6-diamino-4-hydroxy-5-(N-methyl)formamidopyrimidine.</text>
        <dbReference type="EC" id="3.2.2.23"/>
    </reaction>
</comment>
<dbReference type="SUPFAM" id="SSF81624">
    <property type="entry name" value="N-terminal domain of MutM-like DNA repair proteins"/>
    <property type="match status" value="1"/>
</dbReference>
<keyword evidence="6" id="KW-0234">DNA repair</keyword>
<evidence type="ECO:0000313" key="12">
    <source>
        <dbReference type="EMBL" id="PHH73760.1"/>
    </source>
</evidence>
<evidence type="ECO:0000256" key="7">
    <source>
        <dbReference type="ARBA" id="ARBA00023239"/>
    </source>
</evidence>
<dbReference type="SMART" id="SM00898">
    <property type="entry name" value="Fapy_DNA_glyco"/>
    <property type="match status" value="1"/>
</dbReference>
<dbReference type="GO" id="GO:0003684">
    <property type="term" value="F:damaged DNA binding"/>
    <property type="evidence" value="ECO:0007669"/>
    <property type="project" value="InterPro"/>
</dbReference>
<keyword evidence="13" id="KW-1185">Reference proteome</keyword>
<dbReference type="GO" id="GO:0006284">
    <property type="term" value="P:base-excision repair"/>
    <property type="evidence" value="ECO:0007669"/>
    <property type="project" value="InterPro"/>
</dbReference>
<comment type="similarity">
    <text evidence="2">Belongs to the FPG family.</text>
</comment>
<dbReference type="GO" id="GO:0005634">
    <property type="term" value="C:nucleus"/>
    <property type="evidence" value="ECO:0007669"/>
    <property type="project" value="TreeGrafter"/>
</dbReference>
<dbReference type="SMART" id="SM01232">
    <property type="entry name" value="H2TH"/>
    <property type="match status" value="1"/>
</dbReference>
<accession>A0A2C5Z1U8</accession>
<dbReference type="InterPro" id="IPR010979">
    <property type="entry name" value="Ribosomal_uS13-like_H2TH"/>
</dbReference>
<dbReference type="PANTHER" id="PTHR22993:SF9">
    <property type="entry name" value="FORMAMIDOPYRIMIDINE-DNA GLYCOSYLASE"/>
    <property type="match status" value="1"/>
</dbReference>
<dbReference type="InterPro" id="IPR012319">
    <property type="entry name" value="FPG_cat"/>
</dbReference>
<dbReference type="Pfam" id="PF06831">
    <property type="entry name" value="H2TH"/>
    <property type="match status" value="1"/>
</dbReference>
<evidence type="ECO:0000256" key="2">
    <source>
        <dbReference type="ARBA" id="ARBA00009409"/>
    </source>
</evidence>
<proteinExistence type="inferred from homology"/>
<dbReference type="PANTHER" id="PTHR22993">
    <property type="entry name" value="FORMAMIDOPYRIMIDINE-DNA GLYCOSYLASE"/>
    <property type="match status" value="1"/>
</dbReference>
<keyword evidence="7" id="KW-0456">Lyase</keyword>
<keyword evidence="9" id="KW-0326">Glycosidase</keyword>
<dbReference type="EMBL" id="NJES01000319">
    <property type="protein sequence ID" value="PHH73760.1"/>
    <property type="molecule type" value="Genomic_DNA"/>
</dbReference>
<dbReference type="GO" id="GO:0008534">
    <property type="term" value="F:oxidized purine nucleobase lesion DNA N-glycosylase activity"/>
    <property type="evidence" value="ECO:0007669"/>
    <property type="project" value="UniProtKB-EC"/>
</dbReference>
<protein>
    <recommendedName>
        <fullName evidence="11">Formamidopyrimidine-DNA glycosylase catalytic domain-containing protein</fullName>
    </recommendedName>
</protein>
<dbReference type="AlphaFoldDB" id="A0A2C5Z1U8"/>
<comment type="caution">
    <text evidence="12">The sequence shown here is derived from an EMBL/GenBank/DDBJ whole genome shotgun (WGS) entry which is preliminary data.</text>
</comment>
<evidence type="ECO:0000313" key="13">
    <source>
        <dbReference type="Proteomes" id="UP000226431"/>
    </source>
</evidence>
<keyword evidence="3" id="KW-0227">DNA damage</keyword>
<dbReference type="OrthoDB" id="444592at2759"/>
<dbReference type="Gene3D" id="1.10.8.50">
    <property type="match status" value="1"/>
</dbReference>
<sequence length="363" mass="40600">MVRGRGFLGLPQGNDESDIPRVPDLARIVHFLRQKLVGKRIVSAFAVDDANVFGKVGTSGSAVEKALNGNKVMSAGSQGKYFWITLEKAPHVLMHFGMTGWVHIRGERTAYTNYYKKMKDSDMDSWPPKFTKFHLTTVGEPVVEVAFTDPRRFGRVRLIDCPGAEIRKHSPLVENGPDPVVDVDIFTEAYLRCKMRSRHVPIKALLLDQTTISGIGNWVADETLYHAKIHPEQHCDSLDDAQVATLYRCIRYVCQTAVDELGDSDRFPDHWLFNHRWGKSRGPAKLPNGERLAFVTVGGRTSCYSPAVQKLTVGDGQAVSPDEPAEAPRPKKKRRTKPKVETDEEQTAKAATPPRRSARLQKS</sequence>
<evidence type="ECO:0000256" key="10">
    <source>
        <dbReference type="SAM" id="MobiDB-lite"/>
    </source>
</evidence>
<feature type="region of interest" description="Disordered" evidence="10">
    <location>
        <begin position="314"/>
        <end position="363"/>
    </location>
</feature>
<evidence type="ECO:0000256" key="4">
    <source>
        <dbReference type="ARBA" id="ARBA00022801"/>
    </source>
</evidence>
<name>A0A2C5Z1U8_9HYPO</name>
<evidence type="ECO:0000256" key="3">
    <source>
        <dbReference type="ARBA" id="ARBA00022763"/>
    </source>
</evidence>
<feature type="domain" description="Formamidopyrimidine-DNA glycosylase catalytic" evidence="11">
    <location>
        <begin position="20"/>
        <end position="154"/>
    </location>
</feature>
<keyword evidence="4" id="KW-0378">Hydrolase</keyword>
<organism evidence="12 13">
    <name type="scientific">Ophiocordyceps camponoti-rufipedis</name>
    <dbReference type="NCBI Taxonomy" id="2004952"/>
    <lineage>
        <taxon>Eukaryota</taxon>
        <taxon>Fungi</taxon>
        <taxon>Dikarya</taxon>
        <taxon>Ascomycota</taxon>
        <taxon>Pezizomycotina</taxon>
        <taxon>Sordariomycetes</taxon>
        <taxon>Hypocreomycetidae</taxon>
        <taxon>Hypocreales</taxon>
        <taxon>Ophiocordycipitaceae</taxon>
        <taxon>Ophiocordyceps</taxon>
    </lineage>
</organism>
<keyword evidence="8" id="KW-0511">Multifunctional enzyme</keyword>
<keyword evidence="5" id="KW-0238">DNA-binding</keyword>
<gene>
    <name evidence="12" type="ORF">CDD80_3574</name>
</gene>